<sequence>MAIEVLYPSTGNDGNDPEGQSLKVDIVAVHGLGANSLDTWSWPAKSTDLTPFSVKKASRSNVVESGNIKKILWLKDFLPIDLPYARIMTFEYNGNLSARDATNLVDIAKSLLISLMDLRKREFEQDRPIIFVAHSLGGLVVKQALLYSHNETTFHTIQNCTTGILFFGAPQRRSERITFIDIVGSLSKTMPKKDSRVLSALHGGSDTIARLLSESRLQISKYKVVRFYEMEESKQISSSSLIVDKHCAVLDATWEDQIGLNADHQNMCKFASREDVSYQIFLASTKRILEAQANKNKDAREYTSGNKFYMVPFHPIAEYTGRIKGSTEASIEQSFFDIAREFGLEEDIGAIKRRLSNAAECWLLIIDSFDDPSIDLQKFLPVNNKGSVLINSRNPNAKLHQTVGSSCITCMNQEDALELLFRATGKPVSSDLAARASAASMVAMLGYLPLAIWLIGTEIKRTSWTIEKISVLLQSLERSTGYVEALELPFQQIENFGSDSSRDGLELLYFFSLISDEINAEELLEQA</sequence>
<evidence type="ECO:0000256" key="6">
    <source>
        <dbReference type="ARBA" id="ARBA00023136"/>
    </source>
</evidence>
<dbReference type="InterPro" id="IPR029058">
    <property type="entry name" value="AB_hydrolase_fold"/>
</dbReference>
<organism evidence="7 8">
    <name type="scientific">Alectoria fallacina</name>
    <dbReference type="NCBI Taxonomy" id="1903189"/>
    <lineage>
        <taxon>Eukaryota</taxon>
        <taxon>Fungi</taxon>
        <taxon>Dikarya</taxon>
        <taxon>Ascomycota</taxon>
        <taxon>Pezizomycotina</taxon>
        <taxon>Lecanoromycetes</taxon>
        <taxon>OSLEUM clade</taxon>
        <taxon>Lecanoromycetidae</taxon>
        <taxon>Lecanorales</taxon>
        <taxon>Lecanorineae</taxon>
        <taxon>Parmeliaceae</taxon>
        <taxon>Alectoria</taxon>
    </lineage>
</organism>
<evidence type="ECO:0000256" key="1">
    <source>
        <dbReference type="ARBA" id="ARBA00004173"/>
    </source>
</evidence>
<gene>
    <name evidence="7" type="ORF">ALECFALPRED_003977</name>
</gene>
<protein>
    <recommendedName>
        <fullName evidence="9">DUF676 domain-containing protein</fullName>
    </recommendedName>
</protein>
<reference evidence="7" key="1">
    <citation type="submission" date="2021-03" db="EMBL/GenBank/DDBJ databases">
        <authorList>
            <person name="Tagirdzhanova G."/>
        </authorList>
    </citation>
    <scope>NUCLEOTIDE SEQUENCE</scope>
</reference>
<keyword evidence="6" id="KW-0472">Membrane</keyword>
<evidence type="ECO:0000313" key="7">
    <source>
        <dbReference type="EMBL" id="CAF9928200.1"/>
    </source>
</evidence>
<keyword evidence="5" id="KW-0496">Mitochondrion</keyword>
<dbReference type="OrthoDB" id="427518at2759"/>
<keyword evidence="4" id="KW-0256">Endoplasmic reticulum</keyword>
<dbReference type="GO" id="GO:0016020">
    <property type="term" value="C:membrane"/>
    <property type="evidence" value="ECO:0007669"/>
    <property type="project" value="UniProtKB-SubCell"/>
</dbReference>
<dbReference type="PANTHER" id="PTHR48182:SF2">
    <property type="entry name" value="PROTEIN SERAC1"/>
    <property type="match status" value="1"/>
</dbReference>
<dbReference type="SUPFAM" id="SSF53474">
    <property type="entry name" value="alpha/beta-Hydrolases"/>
    <property type="match status" value="1"/>
</dbReference>
<dbReference type="AlphaFoldDB" id="A0A8H3FQN3"/>
<dbReference type="PANTHER" id="PTHR48182">
    <property type="entry name" value="PROTEIN SERAC1"/>
    <property type="match status" value="1"/>
</dbReference>
<dbReference type="GO" id="GO:0005783">
    <property type="term" value="C:endoplasmic reticulum"/>
    <property type="evidence" value="ECO:0007669"/>
    <property type="project" value="UniProtKB-SubCell"/>
</dbReference>
<dbReference type="Gene3D" id="3.40.50.1820">
    <property type="entry name" value="alpha/beta hydrolase"/>
    <property type="match status" value="1"/>
</dbReference>
<dbReference type="GO" id="GO:0005739">
    <property type="term" value="C:mitochondrion"/>
    <property type="evidence" value="ECO:0007669"/>
    <property type="project" value="UniProtKB-SubCell"/>
</dbReference>
<evidence type="ECO:0000256" key="3">
    <source>
        <dbReference type="ARBA" id="ARBA00004370"/>
    </source>
</evidence>
<comment type="caution">
    <text evidence="7">The sequence shown here is derived from an EMBL/GenBank/DDBJ whole genome shotgun (WGS) entry which is preliminary data.</text>
</comment>
<evidence type="ECO:0000256" key="5">
    <source>
        <dbReference type="ARBA" id="ARBA00023128"/>
    </source>
</evidence>
<dbReference type="Proteomes" id="UP000664203">
    <property type="component" value="Unassembled WGS sequence"/>
</dbReference>
<dbReference type="InterPro" id="IPR052374">
    <property type="entry name" value="SERAC1"/>
</dbReference>
<comment type="subcellular location">
    <subcellularLocation>
        <location evidence="2">Endoplasmic reticulum</location>
    </subcellularLocation>
    <subcellularLocation>
        <location evidence="3">Membrane</location>
    </subcellularLocation>
    <subcellularLocation>
        <location evidence="1">Mitochondrion</location>
    </subcellularLocation>
</comment>
<name>A0A8H3FQN3_9LECA</name>
<dbReference type="EMBL" id="CAJPDR010000246">
    <property type="protein sequence ID" value="CAF9928200.1"/>
    <property type="molecule type" value="Genomic_DNA"/>
</dbReference>
<accession>A0A8H3FQN3</accession>
<dbReference type="InterPro" id="IPR027417">
    <property type="entry name" value="P-loop_NTPase"/>
</dbReference>
<keyword evidence="8" id="KW-1185">Reference proteome</keyword>
<proteinExistence type="predicted"/>
<evidence type="ECO:0000256" key="2">
    <source>
        <dbReference type="ARBA" id="ARBA00004240"/>
    </source>
</evidence>
<evidence type="ECO:0008006" key="9">
    <source>
        <dbReference type="Google" id="ProtNLM"/>
    </source>
</evidence>
<evidence type="ECO:0000313" key="8">
    <source>
        <dbReference type="Proteomes" id="UP000664203"/>
    </source>
</evidence>
<dbReference type="SUPFAM" id="SSF52540">
    <property type="entry name" value="P-loop containing nucleoside triphosphate hydrolases"/>
    <property type="match status" value="1"/>
</dbReference>
<evidence type="ECO:0000256" key="4">
    <source>
        <dbReference type="ARBA" id="ARBA00022824"/>
    </source>
</evidence>